<dbReference type="Proteomes" id="UP000005207">
    <property type="component" value="Unplaced"/>
</dbReference>
<organism evidence="7 8">
    <name type="scientific">Oreochromis niloticus</name>
    <name type="common">Nile tilapia</name>
    <name type="synonym">Tilapia nilotica</name>
    <dbReference type="NCBI Taxonomy" id="8128"/>
    <lineage>
        <taxon>Eukaryota</taxon>
        <taxon>Metazoa</taxon>
        <taxon>Chordata</taxon>
        <taxon>Craniata</taxon>
        <taxon>Vertebrata</taxon>
        <taxon>Euteleostomi</taxon>
        <taxon>Actinopterygii</taxon>
        <taxon>Neopterygii</taxon>
        <taxon>Teleostei</taxon>
        <taxon>Neoteleostei</taxon>
        <taxon>Acanthomorphata</taxon>
        <taxon>Ovalentaria</taxon>
        <taxon>Cichlomorphae</taxon>
        <taxon>Cichliformes</taxon>
        <taxon>Cichlidae</taxon>
        <taxon>African cichlids</taxon>
        <taxon>Pseudocrenilabrinae</taxon>
        <taxon>Oreochromini</taxon>
        <taxon>Oreochromis</taxon>
    </lineage>
</organism>
<evidence type="ECO:0000259" key="4">
    <source>
        <dbReference type="PROSITE" id="PS51231"/>
    </source>
</evidence>
<feature type="domain" description="FH2" evidence="6">
    <location>
        <begin position="509"/>
        <end position="897"/>
    </location>
</feature>
<dbReference type="SUPFAM" id="SSF101447">
    <property type="entry name" value="Formin homology 2 domain (FH2 domain)"/>
    <property type="match status" value="1"/>
</dbReference>
<dbReference type="Pfam" id="PF02181">
    <property type="entry name" value="FH2"/>
    <property type="match status" value="1"/>
</dbReference>
<dbReference type="InterPro" id="IPR014768">
    <property type="entry name" value="GBD/FH3_dom"/>
</dbReference>
<dbReference type="Ensembl" id="ENSONIT00000068637.1">
    <property type="protein sequence ID" value="ENSONIP00000035527.1"/>
    <property type="gene ID" value="ENSONIG00000018104.2"/>
</dbReference>
<dbReference type="InterPro" id="IPR016024">
    <property type="entry name" value="ARM-type_fold"/>
</dbReference>
<evidence type="ECO:0000259" key="5">
    <source>
        <dbReference type="PROSITE" id="PS51232"/>
    </source>
</evidence>
<protein>
    <submittedName>
        <fullName evidence="7">Formin like 1</fullName>
    </submittedName>
</protein>
<dbReference type="Gene3D" id="1.20.58.2220">
    <property type="entry name" value="Formin, FH2 domain"/>
    <property type="match status" value="1"/>
</dbReference>
<dbReference type="PANTHER" id="PTHR45857">
    <property type="entry name" value="FORMIN-LIKE PROTEIN"/>
    <property type="match status" value="1"/>
</dbReference>
<evidence type="ECO:0000256" key="2">
    <source>
        <dbReference type="SAM" id="Coils"/>
    </source>
</evidence>
<keyword evidence="2" id="KW-0175">Coiled coil</keyword>
<dbReference type="GO" id="GO:0031267">
    <property type="term" value="F:small GTPase binding"/>
    <property type="evidence" value="ECO:0007669"/>
    <property type="project" value="InterPro"/>
</dbReference>
<dbReference type="GO" id="GO:0030866">
    <property type="term" value="P:cortical actin cytoskeleton organization"/>
    <property type="evidence" value="ECO:0007669"/>
    <property type="project" value="TreeGrafter"/>
</dbReference>
<dbReference type="InterPro" id="IPR015425">
    <property type="entry name" value="FH2_Formin"/>
</dbReference>
<dbReference type="PROSITE" id="PS51444">
    <property type="entry name" value="FH2"/>
    <property type="match status" value="1"/>
</dbReference>
<dbReference type="Gene3D" id="1.25.10.10">
    <property type="entry name" value="Leucine-rich Repeat Variant"/>
    <property type="match status" value="1"/>
</dbReference>
<dbReference type="GO" id="GO:0005829">
    <property type="term" value="C:cytosol"/>
    <property type="evidence" value="ECO:0007669"/>
    <property type="project" value="TreeGrafter"/>
</dbReference>
<dbReference type="InterPro" id="IPR042201">
    <property type="entry name" value="FH2_Formin_sf"/>
</dbReference>
<dbReference type="InterPro" id="IPR014767">
    <property type="entry name" value="DAD_dom"/>
</dbReference>
<feature type="region of interest" description="Disordered" evidence="3">
    <location>
        <begin position="447"/>
        <end position="507"/>
    </location>
</feature>
<evidence type="ECO:0000313" key="7">
    <source>
        <dbReference type="Ensembl" id="ENSONIP00000035527.1"/>
    </source>
</evidence>
<sequence>RGKSHSPVDIMLQPPFAFVSHNTMNLPPDKVKILSQYDSEKKWDLILFFDLMLTLYTLYQFRRRVQESTQILRELEISLRTNHIGWAQEFLNEENQGLDVLVDYLSVAHSAVTYEVETVDNGTLPTDKGKTTDKPGEDLKRSASNSPTHSALKGGKAFTVRYTLRNSRVVSQKDDVHLCIMCLRAIMNYQSGFNQVMKHPSCVNEITLSLNDRNPRTKALVLELLAAVCLVRGGHDIILAAFDNFKEVCGEKNRFEKLIEYFHNEESNIDFMVACMQFINIVVHSVENMNFRVHLQYEFTQHGLDDYLEKLKFTESDRLLVQIQAYLDNIFDVGALLEDAETKNALLEHMEELQEHNAQLSSRLQETETEAMEKASELEKKLIQTTKEVELLKVETSEFMLTCFSYRNTDSAKQSDGNRNIRANISNMNPHHYFLTAADQVDTGNNLQAVPTTEAPPQSESVQAPPPPPPLPAPSSTTAPPPPPPPPAALLPSGGGRTQTNISLTDCKKKKAIQTKYRMPLFNWQALKSNQVAGTIFSELDDERILEELNMAAFEEQFKTKAQSTPVDLGTLKKKMAHKSPSKVSLMEPNRAKNLAITLRKEGMAASDICCVIETYNLKALSLDFLELLERFIPTEYEMKLIHNYECEGRPLDELSEEDRFMVRFSKIPRLSQRISALTFMGNFPESVQLIQPQLNAIIAASMSIKSSTKLKKILEIILAFGNYMNSSKRGAAYGFRLQSLDLLLDTKSTDRKQTLMHFIVNIIQEKYPELQSFHTELHFLDKASLGNILQDLRALERGMEGTKREFSIEKDNPVLQSFLNSNVELLNCLIADGKTAQDAYDSAVEYFGENPKTTPPSMFFPILIRFIKAYKGPMMPRAPQMDLIAELKKRQMSPLVREGKDGAIEDIITALKSVPFTARSAKRSSRLFCDSVFSEEVMSSNLLLLIMTLSLYL</sequence>
<dbReference type="InterPro" id="IPR010472">
    <property type="entry name" value="FH3_dom"/>
</dbReference>
<proteinExistence type="inferred from homology"/>
<comment type="similarity">
    <text evidence="1">Belongs to the formin homology family.</text>
</comment>
<dbReference type="InterPro" id="IPR011989">
    <property type="entry name" value="ARM-like"/>
</dbReference>
<feature type="compositionally biased region" description="Basic and acidic residues" evidence="3">
    <location>
        <begin position="127"/>
        <end position="141"/>
    </location>
</feature>
<dbReference type="InterPro" id="IPR043592">
    <property type="entry name" value="FMNL_animal"/>
</dbReference>
<dbReference type="SMART" id="SM00498">
    <property type="entry name" value="FH2"/>
    <property type="match status" value="1"/>
</dbReference>
<gene>
    <name evidence="7" type="primary">FMNL1</name>
</gene>
<evidence type="ECO:0000259" key="6">
    <source>
        <dbReference type="PROSITE" id="PS51444"/>
    </source>
</evidence>
<evidence type="ECO:0000256" key="1">
    <source>
        <dbReference type="ARBA" id="ARBA00023449"/>
    </source>
</evidence>
<keyword evidence="8" id="KW-1185">Reference proteome</keyword>
<accession>A0A669BJE2</accession>
<dbReference type="GeneTree" id="ENSGT00940000156292"/>
<feature type="compositionally biased region" description="Pro residues" evidence="3">
    <location>
        <begin position="464"/>
        <end position="489"/>
    </location>
</feature>
<feature type="domain" description="DAD" evidence="4">
    <location>
        <begin position="898"/>
        <end position="927"/>
    </location>
</feature>
<dbReference type="PANTHER" id="PTHR45857:SF2">
    <property type="entry name" value="FORMIN-LIKE PROTEIN 1"/>
    <property type="match status" value="1"/>
</dbReference>
<dbReference type="Pfam" id="PF06367">
    <property type="entry name" value="Drf_FH3"/>
    <property type="match status" value="1"/>
</dbReference>
<dbReference type="SUPFAM" id="SSF48371">
    <property type="entry name" value="ARM repeat"/>
    <property type="match status" value="1"/>
</dbReference>
<feature type="region of interest" description="Disordered" evidence="3">
    <location>
        <begin position="121"/>
        <end position="152"/>
    </location>
</feature>
<feature type="coiled-coil region" evidence="2">
    <location>
        <begin position="343"/>
        <end position="395"/>
    </location>
</feature>
<dbReference type="GO" id="GO:0008360">
    <property type="term" value="P:regulation of cell shape"/>
    <property type="evidence" value="ECO:0007669"/>
    <property type="project" value="TreeGrafter"/>
</dbReference>
<dbReference type="SMART" id="SM01140">
    <property type="entry name" value="Drf_GBD"/>
    <property type="match status" value="1"/>
</dbReference>
<dbReference type="Pfam" id="PF06371">
    <property type="entry name" value="Drf_GBD"/>
    <property type="match status" value="1"/>
</dbReference>
<reference evidence="7" key="2">
    <citation type="submission" date="2025-09" db="UniProtKB">
        <authorList>
            <consortium name="Ensembl"/>
        </authorList>
    </citation>
    <scope>IDENTIFICATION</scope>
</reference>
<dbReference type="InterPro" id="IPR010473">
    <property type="entry name" value="GTPase-bd"/>
</dbReference>
<evidence type="ECO:0000313" key="8">
    <source>
        <dbReference type="Proteomes" id="UP000005207"/>
    </source>
</evidence>
<reference evidence="7" key="1">
    <citation type="submission" date="2025-08" db="UniProtKB">
        <authorList>
            <consortium name="Ensembl"/>
        </authorList>
    </citation>
    <scope>IDENTIFICATION</scope>
</reference>
<dbReference type="FunFam" id="1.20.58.2220:FF:000001">
    <property type="entry name" value="Formin-like 1, isoform CRA_c"/>
    <property type="match status" value="1"/>
</dbReference>
<feature type="compositionally biased region" description="Polar residues" evidence="3">
    <location>
        <begin position="447"/>
        <end position="462"/>
    </location>
</feature>
<dbReference type="AlphaFoldDB" id="A0A669BJE2"/>
<dbReference type="GO" id="GO:0016477">
    <property type="term" value="P:cell migration"/>
    <property type="evidence" value="ECO:0007669"/>
    <property type="project" value="TreeGrafter"/>
</dbReference>
<evidence type="ECO:0000256" key="3">
    <source>
        <dbReference type="SAM" id="MobiDB-lite"/>
    </source>
</evidence>
<name>A0A669BJE2_ORENI</name>
<dbReference type="SMART" id="SM01139">
    <property type="entry name" value="Drf_FH3"/>
    <property type="match status" value="1"/>
</dbReference>
<dbReference type="PROSITE" id="PS51231">
    <property type="entry name" value="DAD"/>
    <property type="match status" value="1"/>
</dbReference>
<dbReference type="GO" id="GO:0051015">
    <property type="term" value="F:actin filament binding"/>
    <property type="evidence" value="ECO:0007669"/>
    <property type="project" value="TreeGrafter"/>
</dbReference>
<dbReference type="PROSITE" id="PS51232">
    <property type="entry name" value="GBD_FH3"/>
    <property type="match status" value="1"/>
</dbReference>
<feature type="domain" description="GBD/FH3" evidence="5">
    <location>
        <begin position="1"/>
        <end position="416"/>
    </location>
</feature>